<organism evidence="12 13">
    <name type="scientific">Portunus trituberculatus</name>
    <name type="common">Swimming crab</name>
    <name type="synonym">Neptunus trituberculatus</name>
    <dbReference type="NCBI Taxonomy" id="210409"/>
    <lineage>
        <taxon>Eukaryota</taxon>
        <taxon>Metazoa</taxon>
        <taxon>Ecdysozoa</taxon>
        <taxon>Arthropoda</taxon>
        <taxon>Crustacea</taxon>
        <taxon>Multicrustacea</taxon>
        <taxon>Malacostraca</taxon>
        <taxon>Eumalacostraca</taxon>
        <taxon>Eucarida</taxon>
        <taxon>Decapoda</taxon>
        <taxon>Pleocyemata</taxon>
        <taxon>Brachyura</taxon>
        <taxon>Eubrachyura</taxon>
        <taxon>Portunoidea</taxon>
        <taxon>Portunidae</taxon>
        <taxon>Portuninae</taxon>
        <taxon>Portunus</taxon>
    </lineage>
</organism>
<dbReference type="SUPFAM" id="SSF158702">
    <property type="entry name" value="Sec63 N-terminal domain-like"/>
    <property type="match status" value="1"/>
</dbReference>
<evidence type="ECO:0000256" key="4">
    <source>
        <dbReference type="ARBA" id="ARBA00022824"/>
    </source>
</evidence>
<keyword evidence="5" id="KW-0653">Protein transport</keyword>
<feature type="region of interest" description="Disordered" evidence="9">
    <location>
        <begin position="672"/>
        <end position="720"/>
    </location>
</feature>
<dbReference type="CDD" id="cd06257">
    <property type="entry name" value="DnaJ"/>
    <property type="match status" value="1"/>
</dbReference>
<dbReference type="GO" id="GO:0006620">
    <property type="term" value="P:post-translational protein targeting to endoplasmic reticulum membrane"/>
    <property type="evidence" value="ECO:0007669"/>
    <property type="project" value="TreeGrafter"/>
</dbReference>
<evidence type="ECO:0000313" key="13">
    <source>
        <dbReference type="Proteomes" id="UP000324222"/>
    </source>
</evidence>
<evidence type="ECO:0000256" key="1">
    <source>
        <dbReference type="ARBA" id="ARBA00004477"/>
    </source>
</evidence>
<dbReference type="SMART" id="SM00271">
    <property type="entry name" value="DnaJ"/>
    <property type="match status" value="1"/>
</dbReference>
<dbReference type="OrthoDB" id="1734229at2759"/>
<dbReference type="GO" id="GO:0003723">
    <property type="term" value="F:RNA binding"/>
    <property type="evidence" value="ECO:0007669"/>
    <property type="project" value="TreeGrafter"/>
</dbReference>
<dbReference type="PANTHER" id="PTHR24075:SF0">
    <property type="entry name" value="TRANSLOCATION PROTEIN SEC63 HOMOLOG"/>
    <property type="match status" value="1"/>
</dbReference>
<dbReference type="InterPro" id="IPR014756">
    <property type="entry name" value="Ig_E-set"/>
</dbReference>
<keyword evidence="4" id="KW-0256">Endoplasmic reticulum</keyword>
<comment type="caution">
    <text evidence="12">The sequence shown here is derived from an EMBL/GenBank/DDBJ whole genome shotgun (WGS) entry which is preliminary data.</text>
</comment>
<keyword evidence="13" id="KW-1185">Reference proteome</keyword>
<feature type="compositionally biased region" description="Basic and acidic residues" evidence="9">
    <location>
        <begin position="479"/>
        <end position="495"/>
    </location>
</feature>
<keyword evidence="2" id="KW-0813">Transport</keyword>
<dbReference type="Pfam" id="PF00226">
    <property type="entry name" value="DnaJ"/>
    <property type="match status" value="1"/>
</dbReference>
<keyword evidence="6 10" id="KW-1133">Transmembrane helix</keyword>
<dbReference type="Proteomes" id="UP000324222">
    <property type="component" value="Unassembled WGS sequence"/>
</dbReference>
<dbReference type="InterPro" id="IPR035892">
    <property type="entry name" value="C2_domain_sf"/>
</dbReference>
<evidence type="ECO:0000256" key="6">
    <source>
        <dbReference type="ARBA" id="ARBA00022989"/>
    </source>
</evidence>
<keyword evidence="3 10" id="KW-0812">Transmembrane</keyword>
<evidence type="ECO:0000256" key="5">
    <source>
        <dbReference type="ARBA" id="ARBA00022927"/>
    </source>
</evidence>
<keyword evidence="7 10" id="KW-0472">Membrane</keyword>
<dbReference type="InterPro" id="IPR004179">
    <property type="entry name" value="Sec63-dom"/>
</dbReference>
<dbReference type="PRINTS" id="PR00625">
    <property type="entry name" value="JDOMAIN"/>
</dbReference>
<feature type="transmembrane region" description="Helical" evidence="10">
    <location>
        <begin position="15"/>
        <end position="35"/>
    </location>
</feature>
<name>A0A5B7DNP5_PORTR</name>
<dbReference type="FunFam" id="1.10.3380.10:FF:000011">
    <property type="entry name" value="Translocation protein SEC63"/>
    <property type="match status" value="1"/>
</dbReference>
<feature type="compositionally biased region" description="Acidic residues" evidence="9">
    <location>
        <begin position="686"/>
        <end position="720"/>
    </location>
</feature>
<feature type="region of interest" description="Disordered" evidence="9">
    <location>
        <begin position="479"/>
        <end position="504"/>
    </location>
</feature>
<dbReference type="GO" id="GO:0031207">
    <property type="term" value="C:Sec62/Sec63 complex"/>
    <property type="evidence" value="ECO:0007669"/>
    <property type="project" value="TreeGrafter"/>
</dbReference>
<reference evidence="12 13" key="1">
    <citation type="submission" date="2019-05" db="EMBL/GenBank/DDBJ databases">
        <title>Another draft genome of Portunus trituberculatus and its Hox gene families provides insights of decapod evolution.</title>
        <authorList>
            <person name="Jeong J.-H."/>
            <person name="Song I."/>
            <person name="Kim S."/>
            <person name="Choi T."/>
            <person name="Kim D."/>
            <person name="Ryu S."/>
            <person name="Kim W."/>
        </authorList>
    </citation>
    <scope>NUCLEOTIDE SEQUENCE [LARGE SCALE GENOMIC DNA]</scope>
    <source>
        <tissue evidence="12">Muscle</tissue>
    </source>
</reference>
<dbReference type="Gene3D" id="1.10.150.20">
    <property type="entry name" value="5' to 3' exonuclease, C-terminal subdomain"/>
    <property type="match status" value="1"/>
</dbReference>
<dbReference type="SUPFAM" id="SSF46565">
    <property type="entry name" value="Chaperone J-domain"/>
    <property type="match status" value="1"/>
</dbReference>
<evidence type="ECO:0000256" key="8">
    <source>
        <dbReference type="ARBA" id="ARBA00023186"/>
    </source>
</evidence>
<dbReference type="Gene3D" id="1.10.287.110">
    <property type="entry name" value="DnaJ domain"/>
    <property type="match status" value="1"/>
</dbReference>
<feature type="compositionally biased region" description="Basic and acidic residues" evidence="9">
    <location>
        <begin position="672"/>
        <end position="682"/>
    </location>
</feature>
<dbReference type="PANTHER" id="PTHR24075">
    <property type="entry name" value="SEC63 DOMAIN-CONTAINING"/>
    <property type="match status" value="1"/>
</dbReference>
<evidence type="ECO:0000256" key="10">
    <source>
        <dbReference type="SAM" id="Phobius"/>
    </source>
</evidence>
<dbReference type="SMART" id="SM00973">
    <property type="entry name" value="Sec63"/>
    <property type="match status" value="1"/>
</dbReference>
<dbReference type="AlphaFoldDB" id="A0A5B7DNP5"/>
<dbReference type="GO" id="GO:0006614">
    <property type="term" value="P:SRP-dependent cotranslational protein targeting to membrane"/>
    <property type="evidence" value="ECO:0007669"/>
    <property type="project" value="TreeGrafter"/>
</dbReference>
<gene>
    <name evidence="12" type="primary">Sec63</name>
    <name evidence="12" type="ORF">E2C01_015700</name>
</gene>
<proteinExistence type="predicted"/>
<feature type="region of interest" description="Disordered" evidence="9">
    <location>
        <begin position="525"/>
        <end position="567"/>
    </location>
</feature>
<evidence type="ECO:0000313" key="12">
    <source>
        <dbReference type="EMBL" id="MPC22679.1"/>
    </source>
</evidence>
<feature type="transmembrane region" description="Helical" evidence="10">
    <location>
        <begin position="187"/>
        <end position="210"/>
    </location>
</feature>
<dbReference type="Pfam" id="PF02889">
    <property type="entry name" value="Sec63"/>
    <property type="match status" value="1"/>
</dbReference>
<dbReference type="FunFam" id="1.10.287.110:FF:000063">
    <property type="entry name" value="Translocation protein SEC63"/>
    <property type="match status" value="1"/>
</dbReference>
<dbReference type="GO" id="GO:0008320">
    <property type="term" value="F:protein transmembrane transporter activity"/>
    <property type="evidence" value="ECO:0007669"/>
    <property type="project" value="TreeGrafter"/>
</dbReference>
<dbReference type="Gene3D" id="2.60.40.150">
    <property type="entry name" value="C2 domain"/>
    <property type="match status" value="1"/>
</dbReference>
<protein>
    <submittedName>
        <fullName evidence="12">Translocation protein SEC63</fullName>
    </submittedName>
</protein>
<feature type="transmembrane region" description="Helical" evidence="10">
    <location>
        <begin position="73"/>
        <end position="90"/>
    </location>
</feature>
<feature type="domain" description="J" evidence="11">
    <location>
        <begin position="100"/>
        <end position="162"/>
    </location>
</feature>
<dbReference type="InterPro" id="IPR036869">
    <property type="entry name" value="J_dom_sf"/>
</dbReference>
<evidence type="ECO:0000256" key="9">
    <source>
        <dbReference type="SAM" id="MobiDB-lite"/>
    </source>
</evidence>
<evidence type="ECO:0000256" key="3">
    <source>
        <dbReference type="ARBA" id="ARBA00022692"/>
    </source>
</evidence>
<accession>A0A5B7DNP5</accession>
<dbReference type="InterPro" id="IPR001623">
    <property type="entry name" value="DnaJ_domain"/>
</dbReference>
<comment type="subcellular location">
    <subcellularLocation>
        <location evidence="1">Endoplasmic reticulum membrane</location>
        <topology evidence="1">Multi-pass membrane protein</topology>
    </subcellularLocation>
</comment>
<dbReference type="SUPFAM" id="SSF81296">
    <property type="entry name" value="E set domains"/>
    <property type="match status" value="1"/>
</dbReference>
<evidence type="ECO:0000259" key="11">
    <source>
        <dbReference type="PROSITE" id="PS50076"/>
    </source>
</evidence>
<keyword evidence="8" id="KW-0143">Chaperone</keyword>
<sequence length="720" mass="83039">MAGMRFQYDESGSTFFYFLTSFLGLVLLPCTFYFWPDGAKEEERDNCEVFQRKQARLKKPEKWKGLRKTTQRILIIIGWVLMAILVYKLQQFDYEYANFDPYDILGVSMSSSLVDIKKAYRKQSLIYHPDKPTGDERKFMRLNKAYRALTDEDAKRNFDRYGNPDGPGAMHFGIALPSWIVEKENSLWVLGLYGLVFMIALPTVVAIWWYRSSKFSNDQVLLDTTQLYYYFFHKTPHMVFKRALMVLAASLEFEKGHNPEIVERPTDNIELPQLIKQLPNLGEKNKERPLCFAYSMKARSLLHAHLSRMRLPAETLDQDRLYIVKCCPILIQEMVTCVAQLIMLAHAGRISRLPSLDTIEACMKLSPHIVQALWDSKNPLLQLPHVTEDSLRHFVSKRRPVKTIEQLIALPATERRHVLRSLSEEEFNEVMIVCRRMPKIDMEVNYEVVDDDDSGVFTAGAIVTVTVNLRRQTMGEVYEHSLQEGEPTKVEGGQEKEEEPAATTVVSMTCGGGQQVERVEAVVEEKGEQVTDDDESASHSDESQAEEADTESHKDEKQATALDDDAEWERFQKGLTKREKALEGKSKMSHTVHCPFFPEDKQEYWWTYVCDRKKHMLVTAPYQITNLVDQEEVQLKFTAPPRPGIYSYQVCLRSDSYLGLDQTQDIKLDVKEAREIPTEHPQWETSSDEEEEDENEVARDEGDDSEYTTDDEVTDDSGEE</sequence>
<evidence type="ECO:0000256" key="2">
    <source>
        <dbReference type="ARBA" id="ARBA00022448"/>
    </source>
</evidence>
<dbReference type="PROSITE" id="PS50076">
    <property type="entry name" value="DNAJ_2"/>
    <property type="match status" value="1"/>
</dbReference>
<dbReference type="EMBL" id="VSRR010001114">
    <property type="protein sequence ID" value="MPC22679.1"/>
    <property type="molecule type" value="Genomic_DNA"/>
</dbReference>
<dbReference type="Gene3D" id="1.10.3380.10">
    <property type="entry name" value="Sec63 N-terminal domain-like domain"/>
    <property type="match status" value="1"/>
</dbReference>
<evidence type="ECO:0000256" key="7">
    <source>
        <dbReference type="ARBA" id="ARBA00023136"/>
    </source>
</evidence>